<evidence type="ECO:0000313" key="2">
    <source>
        <dbReference type="Proteomes" id="UP001501469"/>
    </source>
</evidence>
<reference evidence="2" key="1">
    <citation type="journal article" date="2019" name="Int. J. Syst. Evol. Microbiol.">
        <title>The Global Catalogue of Microorganisms (GCM) 10K type strain sequencing project: providing services to taxonomists for standard genome sequencing and annotation.</title>
        <authorList>
            <consortium name="The Broad Institute Genomics Platform"/>
            <consortium name="The Broad Institute Genome Sequencing Center for Infectious Disease"/>
            <person name="Wu L."/>
            <person name="Ma J."/>
        </authorList>
    </citation>
    <scope>NUCLEOTIDE SEQUENCE [LARGE SCALE GENOMIC DNA]</scope>
    <source>
        <strain evidence="2">JCM 17225</strain>
    </source>
</reference>
<dbReference type="Proteomes" id="UP001501469">
    <property type="component" value="Unassembled WGS sequence"/>
</dbReference>
<proteinExistence type="predicted"/>
<sequence>MWSNYYDYYEIRASASYGLTADTKQMQTKLDAMPELKRVGLMNYKNAAGYPWIDLLLAKGRAGGFASSNDTWHDEFDMIPIVCSKSENGSVPTSQIAFLVCVAKTLGWELINEEDDAGQEDIIVWKPI</sequence>
<dbReference type="RefSeq" id="WP_345051964.1">
    <property type="nucleotide sequence ID" value="NZ_BAABDK010000010.1"/>
</dbReference>
<organism evidence="1 2">
    <name type="scientific">Hymenobacter glaciei</name>
    <dbReference type="NCBI Taxonomy" id="877209"/>
    <lineage>
        <taxon>Bacteria</taxon>
        <taxon>Pseudomonadati</taxon>
        <taxon>Bacteroidota</taxon>
        <taxon>Cytophagia</taxon>
        <taxon>Cytophagales</taxon>
        <taxon>Hymenobacteraceae</taxon>
        <taxon>Hymenobacter</taxon>
    </lineage>
</organism>
<gene>
    <name evidence="1" type="ORF">GCM10022409_13550</name>
</gene>
<comment type="caution">
    <text evidence="1">The sequence shown here is derived from an EMBL/GenBank/DDBJ whole genome shotgun (WGS) entry which is preliminary data.</text>
</comment>
<name>A0ABP7TSH9_9BACT</name>
<keyword evidence="2" id="KW-1185">Reference proteome</keyword>
<accession>A0ABP7TSH9</accession>
<protein>
    <submittedName>
        <fullName evidence="1">Uncharacterized protein</fullName>
    </submittedName>
</protein>
<dbReference type="EMBL" id="BAABDK010000010">
    <property type="protein sequence ID" value="GAA4030593.1"/>
    <property type="molecule type" value="Genomic_DNA"/>
</dbReference>
<evidence type="ECO:0000313" key="1">
    <source>
        <dbReference type="EMBL" id="GAA4030593.1"/>
    </source>
</evidence>